<reference evidence="1" key="1">
    <citation type="submission" date="2017-05" db="EMBL/GenBank/DDBJ databases">
        <title>Thiocyanate degradation by Thiohalobacter thiocyanaticus FOKN1.</title>
        <authorList>
            <person name="Oshiki M."/>
            <person name="Fukushima T."/>
            <person name="Kawano S."/>
            <person name="Nakagawa J."/>
        </authorList>
    </citation>
    <scope>NUCLEOTIDE SEQUENCE [LARGE SCALE GENOMIC DNA]</scope>
    <source>
        <strain evidence="1">FOKN1</strain>
    </source>
</reference>
<dbReference type="EMBL" id="AP018052">
    <property type="protein sequence ID" value="BAZ95313.1"/>
    <property type="molecule type" value="Genomic_DNA"/>
</dbReference>
<dbReference type="OrthoDB" id="5801371at2"/>
<dbReference type="RefSeq" id="WP_096367313.1">
    <property type="nucleotide sequence ID" value="NZ_AP018052.1"/>
</dbReference>
<evidence type="ECO:0000313" key="2">
    <source>
        <dbReference type="Proteomes" id="UP000218765"/>
    </source>
</evidence>
<name>A0A1Z4VUX9_9GAMM</name>
<keyword evidence="2" id="KW-1185">Reference proteome</keyword>
<proteinExistence type="predicted"/>
<organism evidence="1 2">
    <name type="scientific">Thiohalobacter thiocyanaticus</name>
    <dbReference type="NCBI Taxonomy" id="585455"/>
    <lineage>
        <taxon>Bacteria</taxon>
        <taxon>Pseudomonadati</taxon>
        <taxon>Pseudomonadota</taxon>
        <taxon>Gammaproteobacteria</taxon>
        <taxon>Thiohalobacterales</taxon>
        <taxon>Thiohalobacteraceae</taxon>
        <taxon>Thiohalobacter</taxon>
    </lineage>
</organism>
<protein>
    <submittedName>
        <fullName evidence="1">Transcription-repair coupling factor</fullName>
    </submittedName>
</protein>
<gene>
    <name evidence="1" type="ORF">FOKN1_2956</name>
</gene>
<dbReference type="AlphaFoldDB" id="A0A1Z4VUX9"/>
<sequence>MLLQHKPIPGYWYTNIVGQLVQVRAIVYSGARLSSIALEYANGKRDFVDLDGWYYLDLSIHSPRLERRERVRDL</sequence>
<dbReference type="Proteomes" id="UP000218765">
    <property type="component" value="Chromosome"/>
</dbReference>
<evidence type="ECO:0000313" key="1">
    <source>
        <dbReference type="EMBL" id="BAZ95313.1"/>
    </source>
</evidence>
<accession>A0A1Z4VUX9</accession>
<dbReference type="KEGG" id="ttc:FOKN1_2956"/>